<evidence type="ECO:0000256" key="1">
    <source>
        <dbReference type="ARBA" id="ARBA00004613"/>
    </source>
</evidence>
<protein>
    <recommendedName>
        <fullName evidence="4">Haemolysin-type calcium binding-related domain-containing protein</fullName>
    </recommendedName>
</protein>
<feature type="domain" description="Haemolysin-type calcium binding-related" evidence="4">
    <location>
        <begin position="80"/>
        <end position="120"/>
    </location>
</feature>
<comment type="subcellular location">
    <subcellularLocation>
        <location evidence="1">Secreted</location>
    </subcellularLocation>
</comment>
<reference evidence="6" key="1">
    <citation type="journal article" date="2018" name="Genome Biol.">
        <title>SKESA: strategic k-mer extension for scrupulous assemblies.</title>
        <authorList>
            <person name="Souvorov A."/>
            <person name="Agarwala R."/>
            <person name="Lipman D.J."/>
        </authorList>
    </citation>
    <scope>NUCLEOTIDE SEQUENCE</scope>
    <source>
        <strain evidence="6">MA.CK_98/00004400</strain>
        <strain evidence="5">MA.CK_99/00000642</strain>
    </source>
</reference>
<evidence type="ECO:0000256" key="3">
    <source>
        <dbReference type="ARBA" id="ARBA00022837"/>
    </source>
</evidence>
<dbReference type="AlphaFoldDB" id="A0A750G546"/>
<dbReference type="PRINTS" id="PR00313">
    <property type="entry name" value="CABNDNGRPT"/>
</dbReference>
<dbReference type="GO" id="GO:0005509">
    <property type="term" value="F:calcium ion binding"/>
    <property type="evidence" value="ECO:0007669"/>
    <property type="project" value="InterPro"/>
</dbReference>
<dbReference type="InterPro" id="IPR001343">
    <property type="entry name" value="Hemolysn_Ca-bd"/>
</dbReference>
<dbReference type="SUPFAM" id="SSF51120">
    <property type="entry name" value="beta-Roll"/>
    <property type="match status" value="1"/>
</dbReference>
<accession>A0A750G546</accession>
<dbReference type="PANTHER" id="PTHR38340:SF1">
    <property type="entry name" value="S-LAYER PROTEIN"/>
    <property type="match status" value="1"/>
</dbReference>
<evidence type="ECO:0000256" key="2">
    <source>
        <dbReference type="ARBA" id="ARBA00022525"/>
    </source>
</evidence>
<dbReference type="InterPro" id="IPR011049">
    <property type="entry name" value="Serralysin-like_metalloprot_C"/>
</dbReference>
<dbReference type="GO" id="GO:0005576">
    <property type="term" value="C:extracellular region"/>
    <property type="evidence" value="ECO:0007669"/>
    <property type="project" value="UniProtKB-SubCell"/>
</dbReference>
<dbReference type="EMBL" id="DAAVQE010000004">
    <property type="protein sequence ID" value="HAF6182521.1"/>
    <property type="molecule type" value="Genomic_DNA"/>
</dbReference>
<comment type="caution">
    <text evidence="6">The sequence shown here is derived from an EMBL/GenBank/DDBJ whole genome shotgun (WGS) entry which is preliminary data.</text>
</comment>
<sequence>MYGLAGNDVLNGQAGDDILVGGAGNDSLNGGAGNDTYLFNRGDGQDILESAYYSTPETNTLQFGAGITADQVAVKRSGGDLLLSLAGGTDQILARWFFSGDNWNPLQQVKFEDGTLWLADDLLSYLDDGIPLPSAGTGSDSAVPVSLMRQQISQFMAAADDADTLLMAPEQFTAPVLATVQKTSFGY</sequence>
<reference evidence="6" key="2">
    <citation type="submission" date="2020-02" db="EMBL/GenBank/DDBJ databases">
        <authorList>
            <consortium name="NCBI Pathogen Detection Project"/>
        </authorList>
    </citation>
    <scope>NUCLEOTIDE SEQUENCE</scope>
    <source>
        <strain evidence="6">MA.CK_98/00004400</strain>
        <strain evidence="5">MA.CK_99/00000642</strain>
    </source>
</reference>
<keyword evidence="3" id="KW-0106">Calcium</keyword>
<organism evidence="6">
    <name type="scientific">Salmonella enterica</name>
    <name type="common">Salmonella choleraesuis</name>
    <dbReference type="NCBI Taxonomy" id="28901"/>
    <lineage>
        <taxon>Bacteria</taxon>
        <taxon>Pseudomonadati</taxon>
        <taxon>Pseudomonadota</taxon>
        <taxon>Gammaproteobacteria</taxon>
        <taxon>Enterobacterales</taxon>
        <taxon>Enterobacteriaceae</taxon>
        <taxon>Salmonella</taxon>
    </lineage>
</organism>
<dbReference type="InterPro" id="IPR050557">
    <property type="entry name" value="RTX_toxin/Mannuronan_C5-epim"/>
</dbReference>
<gene>
    <name evidence="5" type="ORF">G8M63_002601</name>
    <name evidence="6" type="ORF">G9F17_002886</name>
</gene>
<name>A0A750G546_SALER</name>
<dbReference type="InterPro" id="IPR018511">
    <property type="entry name" value="Hemolysin-typ_Ca-bd_CS"/>
</dbReference>
<dbReference type="PROSITE" id="PS00330">
    <property type="entry name" value="HEMOLYSIN_CALCIUM"/>
    <property type="match status" value="2"/>
</dbReference>
<evidence type="ECO:0000313" key="5">
    <source>
        <dbReference type="EMBL" id="HAF4391233.1"/>
    </source>
</evidence>
<evidence type="ECO:0000259" key="4">
    <source>
        <dbReference type="Pfam" id="PF06594"/>
    </source>
</evidence>
<dbReference type="EMBL" id="DAAVFB010000005">
    <property type="protein sequence ID" value="HAF4391233.1"/>
    <property type="molecule type" value="Genomic_DNA"/>
</dbReference>
<dbReference type="InterPro" id="IPR010566">
    <property type="entry name" value="Haemolys_ca-bd"/>
</dbReference>
<proteinExistence type="predicted"/>
<evidence type="ECO:0000313" key="6">
    <source>
        <dbReference type="EMBL" id="HAF6182521.1"/>
    </source>
</evidence>
<dbReference type="PANTHER" id="PTHR38340">
    <property type="entry name" value="S-LAYER PROTEIN"/>
    <property type="match status" value="1"/>
</dbReference>
<dbReference type="Pfam" id="PF00353">
    <property type="entry name" value="HemolysinCabind"/>
    <property type="match status" value="1"/>
</dbReference>
<dbReference type="Pfam" id="PF06594">
    <property type="entry name" value="HCBP_related"/>
    <property type="match status" value="1"/>
</dbReference>
<keyword evidence="2" id="KW-0964">Secreted</keyword>
<dbReference type="Gene3D" id="2.150.10.10">
    <property type="entry name" value="Serralysin-like metalloprotease, C-terminal"/>
    <property type="match status" value="1"/>
</dbReference>